<evidence type="ECO:0000256" key="1">
    <source>
        <dbReference type="ARBA" id="ARBA00010211"/>
    </source>
</evidence>
<dbReference type="EMBL" id="QMQA01000088">
    <property type="protein sequence ID" value="RLE13565.1"/>
    <property type="molecule type" value="Genomic_DNA"/>
</dbReference>
<evidence type="ECO:0000256" key="2">
    <source>
        <dbReference type="ARBA" id="ARBA00022723"/>
    </source>
</evidence>
<feature type="domain" description="Fumarylacetoacetase-like C-terminal" evidence="3">
    <location>
        <begin position="2"/>
        <end position="93"/>
    </location>
</feature>
<organism evidence="4 5">
    <name type="scientific">Aerophobetes bacterium</name>
    <dbReference type="NCBI Taxonomy" id="2030807"/>
    <lineage>
        <taxon>Bacteria</taxon>
        <taxon>Candidatus Aerophobota</taxon>
    </lineage>
</organism>
<dbReference type="GO" id="GO:0003824">
    <property type="term" value="F:catalytic activity"/>
    <property type="evidence" value="ECO:0007669"/>
    <property type="project" value="InterPro"/>
</dbReference>
<protein>
    <recommendedName>
        <fullName evidence="3">Fumarylacetoacetase-like C-terminal domain-containing protein</fullName>
    </recommendedName>
</protein>
<dbReference type="GO" id="GO:0046872">
    <property type="term" value="F:metal ion binding"/>
    <property type="evidence" value="ECO:0007669"/>
    <property type="project" value="UniProtKB-KW"/>
</dbReference>
<dbReference type="PANTHER" id="PTHR42796">
    <property type="entry name" value="FUMARYLACETOACETATE HYDROLASE DOMAIN-CONTAINING PROTEIN 2A-RELATED"/>
    <property type="match status" value="1"/>
</dbReference>
<dbReference type="Proteomes" id="UP000280417">
    <property type="component" value="Unassembled WGS sequence"/>
</dbReference>
<dbReference type="Gene3D" id="3.90.850.10">
    <property type="entry name" value="Fumarylacetoacetase-like, C-terminal domain"/>
    <property type="match status" value="1"/>
</dbReference>
<dbReference type="SUPFAM" id="SSF56529">
    <property type="entry name" value="FAH"/>
    <property type="match status" value="1"/>
</dbReference>
<comment type="caution">
    <text evidence="4">The sequence shown here is derived from an EMBL/GenBank/DDBJ whole genome shotgun (WGS) entry which is preliminary data.</text>
</comment>
<dbReference type="InterPro" id="IPR036663">
    <property type="entry name" value="Fumarylacetoacetase_C_sf"/>
</dbReference>
<sequence length="109" mass="11990">MFFSFGSVLATTDEIEDVTKLKVTTVLNGQVHRENVVSNMIFSPYFLVSFHSKVMTLLPGDIISTGTPGAAVIKEGDVVECIIEGFEKLTNPVTDLKTCKQKEILSHNK</sequence>
<evidence type="ECO:0000313" key="5">
    <source>
        <dbReference type="Proteomes" id="UP000280417"/>
    </source>
</evidence>
<dbReference type="InterPro" id="IPR051121">
    <property type="entry name" value="FAH"/>
</dbReference>
<proteinExistence type="inferred from homology"/>
<dbReference type="GO" id="GO:0044281">
    <property type="term" value="P:small molecule metabolic process"/>
    <property type="evidence" value="ECO:0007669"/>
    <property type="project" value="UniProtKB-ARBA"/>
</dbReference>
<comment type="similarity">
    <text evidence="1">Belongs to the FAH family.</text>
</comment>
<reference evidence="4 5" key="1">
    <citation type="submission" date="2018-06" db="EMBL/GenBank/DDBJ databases">
        <title>Extensive metabolic versatility and redundancy in microbially diverse, dynamic hydrothermal sediments.</title>
        <authorList>
            <person name="Dombrowski N."/>
            <person name="Teske A."/>
            <person name="Baker B.J."/>
        </authorList>
    </citation>
    <scope>NUCLEOTIDE SEQUENCE [LARGE SCALE GENOMIC DNA]</scope>
    <source>
        <strain evidence="4">B3_G15</strain>
    </source>
</reference>
<gene>
    <name evidence="4" type="ORF">DRJ04_04060</name>
</gene>
<dbReference type="Pfam" id="PF01557">
    <property type="entry name" value="FAA_hydrolase"/>
    <property type="match status" value="1"/>
</dbReference>
<accession>A0A662DDN3</accession>
<name>A0A662DDN3_UNCAE</name>
<dbReference type="PANTHER" id="PTHR42796:SF4">
    <property type="entry name" value="FUMARYLACETOACETATE HYDROLASE DOMAIN-CONTAINING PROTEIN 2A"/>
    <property type="match status" value="1"/>
</dbReference>
<dbReference type="InterPro" id="IPR011234">
    <property type="entry name" value="Fumarylacetoacetase-like_C"/>
</dbReference>
<evidence type="ECO:0000313" key="4">
    <source>
        <dbReference type="EMBL" id="RLE13565.1"/>
    </source>
</evidence>
<evidence type="ECO:0000259" key="3">
    <source>
        <dbReference type="Pfam" id="PF01557"/>
    </source>
</evidence>
<keyword evidence="2" id="KW-0479">Metal-binding</keyword>
<dbReference type="AlphaFoldDB" id="A0A662DDN3"/>